<dbReference type="EMBL" id="CM056809">
    <property type="protein sequence ID" value="KAJ8649210.1"/>
    <property type="molecule type" value="Genomic_DNA"/>
</dbReference>
<comment type="caution">
    <text evidence="1">The sequence shown here is derived from an EMBL/GenBank/DDBJ whole genome shotgun (WGS) entry which is preliminary data.</text>
</comment>
<proteinExistence type="predicted"/>
<accession>A0ACC2MTZ3</accession>
<sequence length="121" mass="14018">MFLKPSGEVKSELDEISQTRKQFVRGRNVTELAIIELTQDLQRLDREVVETRQRLELLEEQSATKLAAITIERGLSFTRLRKLKAISGGRLRNMNNGKFSRKSFLVLKMDHDSLPHFMGKF</sequence>
<evidence type="ECO:0000313" key="1">
    <source>
        <dbReference type="EMBL" id="KAJ8649210.1"/>
    </source>
</evidence>
<dbReference type="Proteomes" id="UP001234297">
    <property type="component" value="Chromosome 1"/>
</dbReference>
<evidence type="ECO:0000313" key="2">
    <source>
        <dbReference type="Proteomes" id="UP001234297"/>
    </source>
</evidence>
<organism evidence="1 2">
    <name type="scientific">Persea americana</name>
    <name type="common">Avocado</name>
    <dbReference type="NCBI Taxonomy" id="3435"/>
    <lineage>
        <taxon>Eukaryota</taxon>
        <taxon>Viridiplantae</taxon>
        <taxon>Streptophyta</taxon>
        <taxon>Embryophyta</taxon>
        <taxon>Tracheophyta</taxon>
        <taxon>Spermatophyta</taxon>
        <taxon>Magnoliopsida</taxon>
        <taxon>Magnoliidae</taxon>
        <taxon>Laurales</taxon>
        <taxon>Lauraceae</taxon>
        <taxon>Persea</taxon>
    </lineage>
</organism>
<keyword evidence="2" id="KW-1185">Reference proteome</keyword>
<reference evidence="1 2" key="1">
    <citation type="journal article" date="2022" name="Hortic Res">
        <title>A haplotype resolved chromosomal level avocado genome allows analysis of novel avocado genes.</title>
        <authorList>
            <person name="Nath O."/>
            <person name="Fletcher S.J."/>
            <person name="Hayward A."/>
            <person name="Shaw L.M."/>
            <person name="Masouleh A.K."/>
            <person name="Furtado A."/>
            <person name="Henry R.J."/>
            <person name="Mitter N."/>
        </authorList>
    </citation>
    <scope>NUCLEOTIDE SEQUENCE [LARGE SCALE GENOMIC DNA]</scope>
    <source>
        <strain evidence="2">cv. Hass</strain>
    </source>
</reference>
<gene>
    <name evidence="1" type="ORF">MRB53_002233</name>
</gene>
<protein>
    <submittedName>
        <fullName evidence="1">Uncharacterized protein</fullName>
    </submittedName>
</protein>
<name>A0ACC2MTZ3_PERAE</name>